<comment type="caution">
    <text evidence="1">The sequence shown here is derived from an EMBL/GenBank/DDBJ whole genome shotgun (WGS) entry which is preliminary data.</text>
</comment>
<sequence>MDGIDGGSHRLGLLHAEFSQDVHAIFLLEHFDVTICTLLDFNAKAIISSNLPVLFEAMITSST</sequence>
<name>A0A0V1BHE5_TRISP</name>
<organism evidence="1 2">
    <name type="scientific">Trichinella spiralis</name>
    <name type="common">Trichina worm</name>
    <dbReference type="NCBI Taxonomy" id="6334"/>
    <lineage>
        <taxon>Eukaryota</taxon>
        <taxon>Metazoa</taxon>
        <taxon>Ecdysozoa</taxon>
        <taxon>Nematoda</taxon>
        <taxon>Enoplea</taxon>
        <taxon>Dorylaimia</taxon>
        <taxon>Trichinellida</taxon>
        <taxon>Trichinellidae</taxon>
        <taxon>Trichinella</taxon>
    </lineage>
</organism>
<dbReference type="Proteomes" id="UP000054776">
    <property type="component" value="Unassembled WGS sequence"/>
</dbReference>
<dbReference type="AlphaFoldDB" id="A0A0V1BHE5"/>
<proteinExistence type="predicted"/>
<dbReference type="EMBL" id="JYDH01000045">
    <property type="protein sequence ID" value="KRY36188.1"/>
    <property type="molecule type" value="Genomic_DNA"/>
</dbReference>
<keyword evidence="2" id="KW-1185">Reference proteome</keyword>
<reference evidence="1 2" key="1">
    <citation type="submission" date="2015-01" db="EMBL/GenBank/DDBJ databases">
        <title>Evolution of Trichinella species and genotypes.</title>
        <authorList>
            <person name="Korhonen P.K."/>
            <person name="Edoardo P."/>
            <person name="Giuseppe L.R."/>
            <person name="Gasser R.B."/>
        </authorList>
    </citation>
    <scope>NUCLEOTIDE SEQUENCE [LARGE SCALE GENOMIC DNA]</scope>
    <source>
        <strain evidence="1">ISS3</strain>
    </source>
</reference>
<gene>
    <name evidence="1" type="ORF">T01_302</name>
</gene>
<accession>A0A0V1BHE5</accession>
<evidence type="ECO:0000313" key="2">
    <source>
        <dbReference type="Proteomes" id="UP000054776"/>
    </source>
</evidence>
<evidence type="ECO:0000313" key="1">
    <source>
        <dbReference type="EMBL" id="KRY36188.1"/>
    </source>
</evidence>
<protein>
    <submittedName>
        <fullName evidence="1">Uncharacterized protein</fullName>
    </submittedName>
</protein>
<dbReference type="InParanoid" id="A0A0V1BHE5"/>